<dbReference type="EMBL" id="JADIMT010000021">
    <property type="protein sequence ID" value="MBO8435582.1"/>
    <property type="molecule type" value="Genomic_DNA"/>
</dbReference>
<dbReference type="Proteomes" id="UP000823615">
    <property type="component" value="Unassembled WGS sequence"/>
</dbReference>
<reference evidence="1" key="2">
    <citation type="journal article" date="2021" name="PeerJ">
        <title>Extensive microbial diversity within the chicken gut microbiome revealed by metagenomics and culture.</title>
        <authorList>
            <person name="Gilroy R."/>
            <person name="Ravi A."/>
            <person name="Getino M."/>
            <person name="Pursley I."/>
            <person name="Horton D.L."/>
            <person name="Alikhan N.F."/>
            <person name="Baker D."/>
            <person name="Gharbi K."/>
            <person name="Hall N."/>
            <person name="Watson M."/>
            <person name="Adriaenssens E.M."/>
            <person name="Foster-Nyarko E."/>
            <person name="Jarju S."/>
            <person name="Secka A."/>
            <person name="Antonio M."/>
            <person name="Oren A."/>
            <person name="Chaudhuri R.R."/>
            <person name="La Ragione R."/>
            <person name="Hildebrand F."/>
            <person name="Pallen M.J."/>
        </authorList>
    </citation>
    <scope>NUCLEOTIDE SEQUENCE</scope>
    <source>
        <strain evidence="1">7293</strain>
    </source>
</reference>
<gene>
    <name evidence="1" type="ORF">IAA97_01195</name>
</gene>
<accession>A0A9D9DYW4</accession>
<reference evidence="1" key="1">
    <citation type="submission" date="2020-10" db="EMBL/GenBank/DDBJ databases">
        <authorList>
            <person name="Gilroy R."/>
        </authorList>
    </citation>
    <scope>NUCLEOTIDE SEQUENCE</scope>
    <source>
        <strain evidence="1">7293</strain>
    </source>
</reference>
<name>A0A9D9DYW4_9SPIO</name>
<organism evidence="1 2">
    <name type="scientific">Candidatus Ornithospirochaeta stercoripullorum</name>
    <dbReference type="NCBI Taxonomy" id="2840899"/>
    <lineage>
        <taxon>Bacteria</taxon>
        <taxon>Pseudomonadati</taxon>
        <taxon>Spirochaetota</taxon>
        <taxon>Spirochaetia</taxon>
        <taxon>Spirochaetales</taxon>
        <taxon>Spirochaetaceae</taxon>
        <taxon>Spirochaetaceae incertae sedis</taxon>
        <taxon>Candidatus Ornithospirochaeta</taxon>
    </lineage>
</organism>
<comment type="caution">
    <text evidence="1">The sequence shown here is derived from an EMBL/GenBank/DDBJ whole genome shotgun (WGS) entry which is preliminary data.</text>
</comment>
<evidence type="ECO:0000313" key="1">
    <source>
        <dbReference type="EMBL" id="MBO8435582.1"/>
    </source>
</evidence>
<sequence>MKPIITTSIPVYPGTQRIGGQFSAGTNRLNQPYRDKRYRREYSPEGITIISDNLYEKLDKEYSDILAELLKDFDYRKHVIDRGGRHACYPLENGNRISFLRFDRFFIGSQGMRFVSSGLGQEQFFTYVEEKDEPDFSMPDHEALRQMVFNNEETLGSFLNEAFLTCGALNFNKLFRYDRTAMILPHTAKNASEISKGDCLNIAGCYPGYVEETRNMGEYILVFLWGADGSRLIAYKKGQKVSLRDKAFNTDETPAASLRKGIKIETGRSVIEIHDIVRKSGTEPFLHVMDRHGKTALILLDNSDVKVIGYEPIEPEGSTFEGIREGITLHWRDKDTEVLAVFKSDTDRLCHLILKDTVTQKVGYRAFSYDADMSLCR</sequence>
<dbReference type="AlphaFoldDB" id="A0A9D9DYW4"/>
<evidence type="ECO:0000313" key="2">
    <source>
        <dbReference type="Proteomes" id="UP000823615"/>
    </source>
</evidence>
<protein>
    <submittedName>
        <fullName evidence="1">Uncharacterized protein</fullName>
    </submittedName>
</protein>
<proteinExistence type="predicted"/>